<dbReference type="Proteomes" id="UP000283095">
    <property type="component" value="Chromosome"/>
</dbReference>
<dbReference type="Gene3D" id="1.10.443.10">
    <property type="entry name" value="Intergrase catalytic core"/>
    <property type="match status" value="1"/>
</dbReference>
<dbReference type="InterPro" id="IPR010998">
    <property type="entry name" value="Integrase_recombinase_N"/>
</dbReference>
<name>A0A3T0KX07_9BACI</name>
<dbReference type="InterPro" id="IPR044068">
    <property type="entry name" value="CB"/>
</dbReference>
<dbReference type="Pfam" id="PF00589">
    <property type="entry name" value="Phage_integrase"/>
    <property type="match status" value="1"/>
</dbReference>
<proteinExistence type="inferred from homology"/>
<gene>
    <name evidence="8" type="ORF">BAOM_4296</name>
</gene>
<dbReference type="InterPro" id="IPR028259">
    <property type="entry name" value="AP2-like_int_N"/>
</dbReference>
<evidence type="ECO:0000256" key="1">
    <source>
        <dbReference type="ARBA" id="ARBA00008857"/>
    </source>
</evidence>
<dbReference type="PROSITE" id="PS51900">
    <property type="entry name" value="CB"/>
    <property type="match status" value="1"/>
</dbReference>
<dbReference type="InterPro" id="IPR011010">
    <property type="entry name" value="DNA_brk_join_enz"/>
</dbReference>
<dbReference type="InterPro" id="IPR004107">
    <property type="entry name" value="Integrase_SAM-like_N"/>
</dbReference>
<feature type="domain" description="Tyr recombinase" evidence="6">
    <location>
        <begin position="162"/>
        <end position="215"/>
    </location>
</feature>
<dbReference type="PANTHER" id="PTHR30629">
    <property type="entry name" value="PROPHAGE INTEGRASE"/>
    <property type="match status" value="1"/>
</dbReference>
<organism evidence="8 9">
    <name type="scientific">Peribacillus asahii</name>
    <dbReference type="NCBI Taxonomy" id="228899"/>
    <lineage>
        <taxon>Bacteria</taxon>
        <taxon>Bacillati</taxon>
        <taxon>Bacillota</taxon>
        <taxon>Bacilli</taxon>
        <taxon>Bacillales</taxon>
        <taxon>Bacillaceae</taxon>
        <taxon>Peribacillus</taxon>
    </lineage>
</organism>
<keyword evidence="4" id="KW-0233">DNA recombination</keyword>
<feature type="domain" description="Core-binding (CB)" evidence="7">
    <location>
        <begin position="59"/>
        <end position="141"/>
    </location>
</feature>
<dbReference type="Gene3D" id="1.10.150.130">
    <property type="match status" value="1"/>
</dbReference>
<comment type="similarity">
    <text evidence="1">Belongs to the 'phage' integrase family.</text>
</comment>
<evidence type="ECO:0000256" key="4">
    <source>
        <dbReference type="ARBA" id="ARBA00023172"/>
    </source>
</evidence>
<dbReference type="PANTHER" id="PTHR30629:SF2">
    <property type="entry name" value="PROPHAGE INTEGRASE INTS-RELATED"/>
    <property type="match status" value="1"/>
</dbReference>
<dbReference type="InterPro" id="IPR013762">
    <property type="entry name" value="Integrase-like_cat_sf"/>
</dbReference>
<evidence type="ECO:0000313" key="9">
    <source>
        <dbReference type="Proteomes" id="UP000283095"/>
    </source>
</evidence>
<evidence type="ECO:0000256" key="3">
    <source>
        <dbReference type="ARBA" id="ARBA00023125"/>
    </source>
</evidence>
<evidence type="ECO:0000259" key="6">
    <source>
        <dbReference type="PROSITE" id="PS51898"/>
    </source>
</evidence>
<evidence type="ECO:0000313" key="8">
    <source>
        <dbReference type="EMBL" id="AZV44876.1"/>
    </source>
</evidence>
<protein>
    <submittedName>
        <fullName evidence="8">Integrase</fullName>
    </submittedName>
</protein>
<dbReference type="Pfam" id="PF14659">
    <property type="entry name" value="Phage_int_SAM_3"/>
    <property type="match status" value="1"/>
</dbReference>
<dbReference type="KEGG" id="pasa:BAOM_4296"/>
<dbReference type="EMBL" id="CP026095">
    <property type="protein sequence ID" value="AZV44876.1"/>
    <property type="molecule type" value="Genomic_DNA"/>
</dbReference>
<dbReference type="Pfam" id="PF14657">
    <property type="entry name" value="Arm-DNA-bind_4"/>
    <property type="match status" value="1"/>
</dbReference>
<dbReference type="InterPro" id="IPR050808">
    <property type="entry name" value="Phage_Integrase"/>
</dbReference>
<evidence type="ECO:0000256" key="2">
    <source>
        <dbReference type="ARBA" id="ARBA00022908"/>
    </source>
</evidence>
<dbReference type="InterPro" id="IPR002104">
    <property type="entry name" value="Integrase_catalytic"/>
</dbReference>
<keyword evidence="2" id="KW-0229">DNA integration</keyword>
<dbReference type="PROSITE" id="PS51898">
    <property type="entry name" value="TYR_RECOMBINASE"/>
    <property type="match status" value="1"/>
</dbReference>
<dbReference type="GO" id="GO:0006310">
    <property type="term" value="P:DNA recombination"/>
    <property type="evidence" value="ECO:0007669"/>
    <property type="project" value="UniProtKB-KW"/>
</dbReference>
<dbReference type="GO" id="GO:0015074">
    <property type="term" value="P:DNA integration"/>
    <property type="evidence" value="ECO:0007669"/>
    <property type="project" value="UniProtKB-KW"/>
</dbReference>
<dbReference type="SUPFAM" id="SSF56349">
    <property type="entry name" value="DNA breaking-rejoining enzymes"/>
    <property type="match status" value="1"/>
</dbReference>
<dbReference type="GO" id="GO:0003677">
    <property type="term" value="F:DNA binding"/>
    <property type="evidence" value="ECO:0007669"/>
    <property type="project" value="UniProtKB-UniRule"/>
</dbReference>
<accession>A0A3T0KX07</accession>
<keyword evidence="3 5" id="KW-0238">DNA-binding</keyword>
<sequence length="215" mass="24902">MRGSVKKDNSGWYYVVDVGTNGKRKQQKRRFKTKKEAEKALAEVNYALNKGTYFEPSNMLYKDYLEQWFSTKRNSIGIQTAKVYKDFLHSKIIPELGNCNISKLSIIQLQSFIDKLSEKGLSSVTVKQTYEIIRNSLEHAVDFELISKNPAIKVKLPKANKKEMTVWNEEEVNRFLKVAKEDPLYIVFHLALMTGMRQGEILGLRWKDVDLKKAC</sequence>
<dbReference type="AlphaFoldDB" id="A0A3T0KX07"/>
<reference evidence="8 9" key="1">
    <citation type="submission" date="2018-01" db="EMBL/GenBank/DDBJ databases">
        <title>Bacillus asahii Genome sequencing and assembly.</title>
        <authorList>
            <person name="Jiang H."/>
            <person name="Feng Y."/>
            <person name="Zhao F."/>
            <person name="Lin X."/>
        </authorList>
    </citation>
    <scope>NUCLEOTIDE SEQUENCE [LARGE SCALE GENOMIC DNA]</scope>
    <source>
        <strain evidence="8 9">OM18</strain>
    </source>
</reference>
<evidence type="ECO:0000256" key="5">
    <source>
        <dbReference type="PROSITE-ProRule" id="PRU01248"/>
    </source>
</evidence>
<evidence type="ECO:0000259" key="7">
    <source>
        <dbReference type="PROSITE" id="PS51900"/>
    </source>
</evidence>